<evidence type="ECO:0000256" key="1">
    <source>
        <dbReference type="SAM" id="MobiDB-lite"/>
    </source>
</evidence>
<keyword evidence="3" id="KW-1185">Reference proteome</keyword>
<evidence type="ECO:0000313" key="3">
    <source>
        <dbReference type="Proteomes" id="UP000796761"/>
    </source>
</evidence>
<evidence type="ECO:0000313" key="2">
    <source>
        <dbReference type="EMBL" id="TRZ18049.1"/>
    </source>
</evidence>
<proteinExistence type="predicted"/>
<feature type="compositionally biased region" description="Polar residues" evidence="1">
    <location>
        <begin position="8"/>
        <end position="23"/>
    </location>
</feature>
<organism evidence="2 3">
    <name type="scientific">Zosterops borbonicus</name>
    <dbReference type="NCBI Taxonomy" id="364589"/>
    <lineage>
        <taxon>Eukaryota</taxon>
        <taxon>Metazoa</taxon>
        <taxon>Chordata</taxon>
        <taxon>Craniata</taxon>
        <taxon>Vertebrata</taxon>
        <taxon>Euteleostomi</taxon>
        <taxon>Archelosauria</taxon>
        <taxon>Archosauria</taxon>
        <taxon>Dinosauria</taxon>
        <taxon>Saurischia</taxon>
        <taxon>Theropoda</taxon>
        <taxon>Coelurosauria</taxon>
        <taxon>Aves</taxon>
        <taxon>Neognathae</taxon>
        <taxon>Neoaves</taxon>
        <taxon>Telluraves</taxon>
        <taxon>Australaves</taxon>
        <taxon>Passeriformes</taxon>
        <taxon>Sylvioidea</taxon>
        <taxon>Zosteropidae</taxon>
        <taxon>Zosterops</taxon>
    </lineage>
</organism>
<sequence length="59" mass="6562">CPVPGKPNHSTSSETVKTQNHQWNRGVTHCTARGYNEVSHSSFSSPFVEDNADCGRFLR</sequence>
<accession>A0A8K1LL68</accession>
<name>A0A8K1LL68_9PASS</name>
<gene>
    <name evidence="2" type="ORF">HGM15179_009052</name>
</gene>
<dbReference type="EMBL" id="SWJQ01000237">
    <property type="protein sequence ID" value="TRZ18049.1"/>
    <property type="molecule type" value="Genomic_DNA"/>
</dbReference>
<feature type="region of interest" description="Disordered" evidence="1">
    <location>
        <begin position="38"/>
        <end position="59"/>
    </location>
</feature>
<protein>
    <submittedName>
        <fullName evidence="2">Uncharacterized protein</fullName>
    </submittedName>
</protein>
<feature type="non-terminal residue" evidence="2">
    <location>
        <position position="1"/>
    </location>
</feature>
<dbReference type="Proteomes" id="UP000796761">
    <property type="component" value="Unassembled WGS sequence"/>
</dbReference>
<comment type="caution">
    <text evidence="2">The sequence shown here is derived from an EMBL/GenBank/DDBJ whole genome shotgun (WGS) entry which is preliminary data.</text>
</comment>
<reference evidence="2" key="1">
    <citation type="submission" date="2019-04" db="EMBL/GenBank/DDBJ databases">
        <title>Genome assembly of Zosterops borbonicus 15179.</title>
        <authorList>
            <person name="Leroy T."/>
            <person name="Anselmetti Y."/>
            <person name="Tilak M.-K."/>
            <person name="Nabholz B."/>
        </authorList>
    </citation>
    <scope>NUCLEOTIDE SEQUENCE</scope>
    <source>
        <strain evidence="2">HGM_15179</strain>
        <tissue evidence="2">Muscle</tissue>
    </source>
</reference>
<dbReference type="AlphaFoldDB" id="A0A8K1LL68"/>
<feature type="region of interest" description="Disordered" evidence="1">
    <location>
        <begin position="1"/>
        <end position="23"/>
    </location>
</feature>
<dbReference type="OrthoDB" id="10579657at2759"/>
<feature type="non-terminal residue" evidence="2">
    <location>
        <position position="59"/>
    </location>
</feature>